<evidence type="ECO:0000256" key="1">
    <source>
        <dbReference type="SAM" id="MobiDB-lite"/>
    </source>
</evidence>
<protein>
    <submittedName>
        <fullName evidence="2">Uncharacterized protein</fullName>
    </submittedName>
</protein>
<dbReference type="AlphaFoldDB" id="A0A5C4T320"/>
<accession>A0A5C4T320</accession>
<sequence>MMTTPSYKDVYRLRAVALALMLALVVAACCKLYNGGMKVRDYARAEQFYADGDWVQAEHYFSKAGANGWLRYNEETTSRRMAELKHVTEIRTALLTIGADTEEAVKLESYESLLDAFHDYTEKKKQSDASKGMEAAIFSELSAQYKIGDGLTGALRRIEEKAARQLESDMKKKAFADEAAVVLLRLPAGYFGDERKRSEEVRSRLEPYDEARIEALNAGGQSLAALLAEGIRLSKLYEQYGLKSAWLFQQVDRSVQERLAASLGKNDLESFLRNAKLYEETKGWPSSGSAVSTYIRESYGKQLAAADRLVSERKFAEAIALYEKLAAYRDTRAKIRDAELAWTAAQPDQLLLRAMPGATFTNVIAGSSQFGAVAYAAGITGGADGRAENGGSATGSSYEGAGDGSPDAGSRGENGNGGGAGSQGGSTGGKNGAKLVLVRLMADRTIDMKEADLGTDVTVKELRTVPNLGSQGTPALLVQASSPIRSSRYIAFDSLQSGLRKLFDFEADGYRLDRPGVLLVENDNGKGAGHQSYYEYRNGQYGFGKVKAD</sequence>
<keyword evidence="3" id="KW-1185">Reference proteome</keyword>
<organism evidence="2 3">
    <name type="scientific">Paenibacillus hemerocallicola</name>
    <dbReference type="NCBI Taxonomy" id="1172614"/>
    <lineage>
        <taxon>Bacteria</taxon>
        <taxon>Bacillati</taxon>
        <taxon>Bacillota</taxon>
        <taxon>Bacilli</taxon>
        <taxon>Bacillales</taxon>
        <taxon>Paenibacillaceae</taxon>
        <taxon>Paenibacillus</taxon>
    </lineage>
</organism>
<reference evidence="2 3" key="1">
    <citation type="submission" date="2019-05" db="EMBL/GenBank/DDBJ databases">
        <title>We sequenced the genome of Paenibacillus hemerocallicola KCTC 33185 for further insight into its adaptation and study the phylogeny of Paenibacillus.</title>
        <authorList>
            <person name="Narsing Rao M.P."/>
        </authorList>
    </citation>
    <scope>NUCLEOTIDE SEQUENCE [LARGE SCALE GENOMIC DNA]</scope>
    <source>
        <strain evidence="2 3">KCTC 33185</strain>
    </source>
</reference>
<dbReference type="EMBL" id="VDCQ01000042">
    <property type="protein sequence ID" value="TNJ63458.1"/>
    <property type="molecule type" value="Genomic_DNA"/>
</dbReference>
<feature type="compositionally biased region" description="Gly residues" evidence="1">
    <location>
        <begin position="412"/>
        <end position="428"/>
    </location>
</feature>
<dbReference type="RefSeq" id="WP_139605011.1">
    <property type="nucleotide sequence ID" value="NZ_VDCQ01000042.1"/>
</dbReference>
<dbReference type="OrthoDB" id="2657208at2"/>
<gene>
    <name evidence="2" type="ORF">FE784_25090</name>
</gene>
<evidence type="ECO:0000313" key="3">
    <source>
        <dbReference type="Proteomes" id="UP000307943"/>
    </source>
</evidence>
<feature type="region of interest" description="Disordered" evidence="1">
    <location>
        <begin position="385"/>
        <end position="428"/>
    </location>
</feature>
<name>A0A5C4T320_9BACL</name>
<comment type="caution">
    <text evidence="2">The sequence shown here is derived from an EMBL/GenBank/DDBJ whole genome shotgun (WGS) entry which is preliminary data.</text>
</comment>
<evidence type="ECO:0000313" key="2">
    <source>
        <dbReference type="EMBL" id="TNJ63458.1"/>
    </source>
</evidence>
<dbReference type="Proteomes" id="UP000307943">
    <property type="component" value="Unassembled WGS sequence"/>
</dbReference>
<proteinExistence type="predicted"/>